<gene>
    <name evidence="2" type="ORF">SAMN06265374_0528</name>
</gene>
<evidence type="ECO:0000256" key="1">
    <source>
        <dbReference type="SAM" id="MobiDB-lite"/>
    </source>
</evidence>
<keyword evidence="3" id="KW-1185">Reference proteome</keyword>
<sequence length="104" mass="11611">MSESKRKRVPGGSEKPDSAAGLKPSKLTTVQKRWLLRGLDQPGWKLPLFDENGREIPARTIHACVEAGWAEPWFSNPIKPDWLVCKLTPAAFEVLSASQNRKDS</sequence>
<reference evidence="2 3" key="1">
    <citation type="submission" date="2017-05" db="EMBL/GenBank/DDBJ databases">
        <authorList>
            <person name="Varghese N."/>
            <person name="Submissions S."/>
        </authorList>
    </citation>
    <scope>NUCLEOTIDE SEQUENCE [LARGE SCALE GENOMIC DNA]</scope>
    <source>
        <strain evidence="2 3">DSM 15949</strain>
    </source>
</reference>
<dbReference type="Proteomes" id="UP001157914">
    <property type="component" value="Unassembled WGS sequence"/>
</dbReference>
<comment type="caution">
    <text evidence="2">The sequence shown here is derived from an EMBL/GenBank/DDBJ whole genome shotgun (WGS) entry which is preliminary data.</text>
</comment>
<proteinExistence type="predicted"/>
<protein>
    <submittedName>
        <fullName evidence="2">Uncharacterized protein</fullName>
    </submittedName>
</protein>
<name>A0ABY1N8B6_9HYPH</name>
<dbReference type="EMBL" id="FXTT01000001">
    <property type="protein sequence ID" value="SMP03232.1"/>
    <property type="molecule type" value="Genomic_DNA"/>
</dbReference>
<organism evidence="2 3">
    <name type="scientific">Roseibium denhamense</name>
    <dbReference type="NCBI Taxonomy" id="76305"/>
    <lineage>
        <taxon>Bacteria</taxon>
        <taxon>Pseudomonadati</taxon>
        <taxon>Pseudomonadota</taxon>
        <taxon>Alphaproteobacteria</taxon>
        <taxon>Hyphomicrobiales</taxon>
        <taxon>Stappiaceae</taxon>
        <taxon>Roseibium</taxon>
    </lineage>
</organism>
<evidence type="ECO:0000313" key="2">
    <source>
        <dbReference type="EMBL" id="SMP03232.1"/>
    </source>
</evidence>
<feature type="region of interest" description="Disordered" evidence="1">
    <location>
        <begin position="1"/>
        <end position="24"/>
    </location>
</feature>
<accession>A0ABY1N8B6</accession>
<evidence type="ECO:0000313" key="3">
    <source>
        <dbReference type="Proteomes" id="UP001157914"/>
    </source>
</evidence>